<feature type="transmembrane region" description="Helical" evidence="7">
    <location>
        <begin position="296"/>
        <end position="312"/>
    </location>
</feature>
<evidence type="ECO:0000313" key="10">
    <source>
        <dbReference type="Proteomes" id="UP000308230"/>
    </source>
</evidence>
<comment type="caution">
    <text evidence="9">The sequence shown here is derived from an EMBL/GenBank/DDBJ whole genome shotgun (WGS) entry which is preliminary data.</text>
</comment>
<evidence type="ECO:0000256" key="1">
    <source>
        <dbReference type="ARBA" id="ARBA00004651"/>
    </source>
</evidence>
<feature type="transmembrane region" description="Helical" evidence="7">
    <location>
        <begin position="39"/>
        <end position="65"/>
    </location>
</feature>
<feature type="transmembrane region" description="Helical" evidence="7">
    <location>
        <begin position="383"/>
        <end position="401"/>
    </location>
</feature>
<dbReference type="GO" id="GO:0005886">
    <property type="term" value="C:plasma membrane"/>
    <property type="evidence" value="ECO:0007669"/>
    <property type="project" value="UniProtKB-SubCell"/>
</dbReference>
<evidence type="ECO:0000256" key="2">
    <source>
        <dbReference type="ARBA" id="ARBA00022448"/>
    </source>
</evidence>
<dbReference type="SUPFAM" id="SSF103473">
    <property type="entry name" value="MFS general substrate transporter"/>
    <property type="match status" value="1"/>
</dbReference>
<dbReference type="InterPro" id="IPR022324">
    <property type="entry name" value="Bacilysin_exporter_BacE_put"/>
</dbReference>
<feature type="domain" description="Major facilitator superfamily (MFS) profile" evidence="8">
    <location>
        <begin position="229"/>
        <end position="410"/>
    </location>
</feature>
<dbReference type="PANTHER" id="PTHR43266">
    <property type="entry name" value="MACROLIDE-EFFLUX PROTEIN"/>
    <property type="match status" value="1"/>
</dbReference>
<keyword evidence="2" id="KW-0813">Transport</keyword>
<feature type="transmembrane region" description="Helical" evidence="7">
    <location>
        <begin position="266"/>
        <end position="284"/>
    </location>
</feature>
<dbReference type="PANTHER" id="PTHR43266:SF2">
    <property type="entry name" value="MAJOR FACILITATOR SUPERFAMILY (MFS) PROFILE DOMAIN-CONTAINING PROTEIN"/>
    <property type="match status" value="1"/>
</dbReference>
<dbReference type="Proteomes" id="UP000308230">
    <property type="component" value="Unassembled WGS sequence"/>
</dbReference>
<dbReference type="InterPro" id="IPR010290">
    <property type="entry name" value="TM_effector"/>
</dbReference>
<dbReference type="Pfam" id="PF05977">
    <property type="entry name" value="MFS_3"/>
    <property type="match status" value="1"/>
</dbReference>
<feature type="transmembrane region" description="Helical" evidence="7">
    <location>
        <begin position="360"/>
        <end position="377"/>
    </location>
</feature>
<dbReference type="OrthoDB" id="2276409at2"/>
<evidence type="ECO:0000259" key="8">
    <source>
        <dbReference type="PROSITE" id="PS50850"/>
    </source>
</evidence>
<proteinExistence type="predicted"/>
<protein>
    <submittedName>
        <fullName evidence="9">MFS transporter</fullName>
    </submittedName>
</protein>
<dbReference type="AlphaFoldDB" id="A0A5R9F4B1"/>
<gene>
    <name evidence="9" type="ORF">FCL54_11710</name>
</gene>
<feature type="transmembrane region" description="Helical" evidence="7">
    <location>
        <begin position="318"/>
        <end position="339"/>
    </location>
</feature>
<evidence type="ECO:0000256" key="4">
    <source>
        <dbReference type="ARBA" id="ARBA00022692"/>
    </source>
</evidence>
<evidence type="ECO:0000256" key="5">
    <source>
        <dbReference type="ARBA" id="ARBA00022989"/>
    </source>
</evidence>
<feature type="transmembrane region" description="Helical" evidence="7">
    <location>
        <begin position="114"/>
        <end position="136"/>
    </location>
</feature>
<feature type="transmembrane region" description="Helical" evidence="7">
    <location>
        <begin position="235"/>
        <end position="254"/>
    </location>
</feature>
<dbReference type="Gene3D" id="1.20.1250.20">
    <property type="entry name" value="MFS general substrate transporter like domains"/>
    <property type="match status" value="1"/>
</dbReference>
<dbReference type="GO" id="GO:0022857">
    <property type="term" value="F:transmembrane transporter activity"/>
    <property type="evidence" value="ECO:0007669"/>
    <property type="project" value="InterPro"/>
</dbReference>
<organism evidence="9 10">
    <name type="scientific">Exobacillus caeni</name>
    <dbReference type="NCBI Taxonomy" id="2574798"/>
    <lineage>
        <taxon>Bacteria</taxon>
        <taxon>Bacillati</taxon>
        <taxon>Bacillota</taxon>
        <taxon>Bacilli</taxon>
        <taxon>Bacillales</taxon>
        <taxon>Guptibacillaceae</taxon>
        <taxon>Exobacillus</taxon>
    </lineage>
</organism>
<evidence type="ECO:0000313" key="9">
    <source>
        <dbReference type="EMBL" id="TLS37186.1"/>
    </source>
</evidence>
<keyword evidence="10" id="KW-1185">Reference proteome</keyword>
<keyword evidence="3" id="KW-1003">Cell membrane</keyword>
<evidence type="ECO:0000256" key="7">
    <source>
        <dbReference type="SAM" id="Phobius"/>
    </source>
</evidence>
<feature type="transmembrane region" description="Helical" evidence="7">
    <location>
        <begin position="157"/>
        <end position="176"/>
    </location>
</feature>
<comment type="subcellular location">
    <subcellularLocation>
        <location evidence="1">Cell membrane</location>
        <topology evidence="1">Multi-pass membrane protein</topology>
    </subcellularLocation>
</comment>
<dbReference type="InterPro" id="IPR036259">
    <property type="entry name" value="MFS_trans_sf"/>
</dbReference>
<dbReference type="CDD" id="cd06173">
    <property type="entry name" value="MFS_MefA_like"/>
    <property type="match status" value="1"/>
</dbReference>
<dbReference type="EMBL" id="SWLG01000007">
    <property type="protein sequence ID" value="TLS37186.1"/>
    <property type="molecule type" value="Genomic_DNA"/>
</dbReference>
<feature type="transmembrane region" description="Helical" evidence="7">
    <location>
        <begin position="182"/>
        <end position="201"/>
    </location>
</feature>
<dbReference type="PRINTS" id="PR01988">
    <property type="entry name" value="EXPORTERBACE"/>
</dbReference>
<keyword evidence="6 7" id="KW-0472">Membrane</keyword>
<sequence length="410" mass="44938">MADAALKVKEHNEYPALKQNYPVFRFLGGNLISFLGDQIYLIAIPLMVLAMTGSPVNMGIVAALERLPVLLQPLTGILSDRFNRKHLLLVCDLGRCFLVGLIGALFMVDLLEIWFLYIGALLVGLFSQIYHTSQFAAVPGMVRREDLHEVNSIDTGIFNTAVLIGPGLGGLIISLYNPGIALLANSFSFLVAFLAVLSISLKEKEVVQPKRSFVADIKEGFQFVIHTKPILMTNLAMLGSVFGTTLFLTLMVFHLKSSVHFTSNQIGWLLSIGGVGAIAGALVTNQLRKRFSYRRILFLASTFGGLSIVLFGSAENFLWLVLFNMMGTIAASMMNPCIITIRQTLTPERLLGRVQATSRFMTWTLMPVAAFLAGISADKIGTHHTIILGGMISILASVFYLHPSLKDKIE</sequence>
<evidence type="ECO:0000256" key="3">
    <source>
        <dbReference type="ARBA" id="ARBA00022475"/>
    </source>
</evidence>
<accession>A0A5R9F4B1</accession>
<name>A0A5R9F4B1_9BACL</name>
<dbReference type="PROSITE" id="PS50850">
    <property type="entry name" value="MFS"/>
    <property type="match status" value="1"/>
</dbReference>
<keyword evidence="5 7" id="KW-1133">Transmembrane helix</keyword>
<feature type="transmembrane region" description="Helical" evidence="7">
    <location>
        <begin position="86"/>
        <end position="108"/>
    </location>
</feature>
<keyword evidence="4 7" id="KW-0812">Transmembrane</keyword>
<evidence type="ECO:0000256" key="6">
    <source>
        <dbReference type="ARBA" id="ARBA00023136"/>
    </source>
</evidence>
<reference evidence="9 10" key="1">
    <citation type="submission" date="2019-04" db="EMBL/GenBank/DDBJ databases">
        <title>Bacillus caeni sp. nov., a bacterium isolated from mangrove sediment.</title>
        <authorList>
            <person name="Huang H."/>
            <person name="Mo K."/>
            <person name="Hu Y."/>
        </authorList>
    </citation>
    <scope>NUCLEOTIDE SEQUENCE [LARGE SCALE GENOMIC DNA]</scope>
    <source>
        <strain evidence="9 10">HB172195</strain>
    </source>
</reference>
<dbReference type="InterPro" id="IPR020846">
    <property type="entry name" value="MFS_dom"/>
</dbReference>
<dbReference type="RefSeq" id="WP_138126620.1">
    <property type="nucleotide sequence ID" value="NZ_SWLG01000007.1"/>
</dbReference>